<proteinExistence type="predicted"/>
<feature type="compositionally biased region" description="Basic and acidic residues" evidence="1">
    <location>
        <begin position="63"/>
        <end position="82"/>
    </location>
</feature>
<reference evidence="2" key="1">
    <citation type="submission" date="2017-08" db="EMBL/GenBank/DDBJ databases">
        <title>Assembly of the North American Bullfrog Genome.</title>
        <authorList>
            <person name="Warren R.L."/>
            <person name="Vandervalk B.P."/>
            <person name="Kucuk E."/>
            <person name="Birol I."/>
            <person name="Helbing C."/>
            <person name="Pandoh P."/>
            <person name="Behsaz B."/>
            <person name="Mohamadi H."/>
            <person name="Chu J."/>
            <person name="Jackman S."/>
            <person name="Hammond S.A."/>
            <person name="Veldhoen N."/>
            <person name="Kirk H."/>
            <person name="Zhao Y."/>
            <person name="Coope R."/>
            <person name="Pleasance S."/>
            <person name="Moore R."/>
            <person name="Holt R."/>
        </authorList>
    </citation>
    <scope>NUCLEOTIDE SEQUENCE</scope>
    <source>
        <strain evidence="2">Bruno</strain>
        <tissue evidence="2">Liver</tissue>
    </source>
</reference>
<organism evidence="2">
    <name type="scientific">Aquarana catesbeiana</name>
    <name type="common">American bullfrog</name>
    <name type="synonym">Rana catesbeiana</name>
    <dbReference type="NCBI Taxonomy" id="8400"/>
    <lineage>
        <taxon>Eukaryota</taxon>
        <taxon>Metazoa</taxon>
        <taxon>Chordata</taxon>
        <taxon>Craniata</taxon>
        <taxon>Vertebrata</taxon>
        <taxon>Euteleostomi</taxon>
        <taxon>Amphibia</taxon>
        <taxon>Batrachia</taxon>
        <taxon>Anura</taxon>
        <taxon>Neobatrachia</taxon>
        <taxon>Ranoidea</taxon>
        <taxon>Ranidae</taxon>
        <taxon>Aquarana</taxon>
    </lineage>
</organism>
<feature type="compositionally biased region" description="Acidic residues" evidence="1">
    <location>
        <begin position="102"/>
        <end position="122"/>
    </location>
</feature>
<accession>A0A2G9S9Y2</accession>
<gene>
    <name evidence="2" type="ORF">AB205_0111180</name>
</gene>
<name>A0A2G9S9Y2_AQUCT</name>
<sequence length="172" mass="19286">MLSSSTPRVKSPRTNSLSRQDSTGSDGKLLQDPSMEEEDHVTLLQSTFRAHLTRTKVLGQRSRPSDMKGRESPIRNSSRENTRSPGSRKPSNQNAQYLFDSDSGEEAVEEYIEELASEEEDDIAAKRPPSRRSLSKLHSGKVRQPIEEVQSDDSDDIIVSPSRPTRRKDSGF</sequence>
<evidence type="ECO:0000256" key="1">
    <source>
        <dbReference type="SAM" id="MobiDB-lite"/>
    </source>
</evidence>
<feature type="region of interest" description="Disordered" evidence="1">
    <location>
        <begin position="1"/>
        <end position="172"/>
    </location>
</feature>
<evidence type="ECO:0000313" key="2">
    <source>
        <dbReference type="EMBL" id="PIO36979.1"/>
    </source>
</evidence>
<dbReference type="EMBL" id="KV926060">
    <property type="protein sequence ID" value="PIO36979.1"/>
    <property type="molecule type" value="Genomic_DNA"/>
</dbReference>
<feature type="compositionally biased region" description="Basic residues" evidence="1">
    <location>
        <begin position="128"/>
        <end position="141"/>
    </location>
</feature>
<dbReference type="OrthoDB" id="2136082at2759"/>
<dbReference type="AlphaFoldDB" id="A0A2G9S9Y2"/>
<feature type="compositionally biased region" description="Polar residues" evidence="1">
    <location>
        <begin position="83"/>
        <end position="96"/>
    </location>
</feature>
<feature type="compositionally biased region" description="Polar residues" evidence="1">
    <location>
        <begin position="1"/>
        <end position="25"/>
    </location>
</feature>
<protein>
    <submittedName>
        <fullName evidence="2">Uncharacterized protein</fullName>
    </submittedName>
</protein>
<dbReference type="PROSITE" id="PS50096">
    <property type="entry name" value="IQ"/>
    <property type="match status" value="1"/>
</dbReference>